<proteinExistence type="predicted"/>
<dbReference type="EMBL" id="LN736361">
    <property type="protein sequence ID" value="CEP61271.1"/>
    <property type="molecule type" value="Genomic_DNA"/>
</dbReference>
<evidence type="ECO:0000313" key="2">
    <source>
        <dbReference type="Proteomes" id="UP000054304"/>
    </source>
</evidence>
<organism evidence="1 2">
    <name type="scientific">Lachancea lanzarotensis</name>
    <dbReference type="NCBI Taxonomy" id="1245769"/>
    <lineage>
        <taxon>Eukaryota</taxon>
        <taxon>Fungi</taxon>
        <taxon>Dikarya</taxon>
        <taxon>Ascomycota</taxon>
        <taxon>Saccharomycotina</taxon>
        <taxon>Saccharomycetes</taxon>
        <taxon>Saccharomycetales</taxon>
        <taxon>Saccharomycetaceae</taxon>
        <taxon>Lachancea</taxon>
    </lineage>
</organism>
<sequence>MPGPELPSTLHPTLQPVLRSVSYIATIRFQDPGFHQHCTSHCTHHTNIAGKRNTVSIIRNFPNPLQKLWFSPVSNFYPNNTGAFRGKLNRSTPETLSRPCHHTTLSPHHRYGCCGAGFCSVVFNPVPGRSQITFSHHDAQDQSEKKCLYTHQRQQVSLSSEYRAKQQTTKKT</sequence>
<dbReference type="HOGENOM" id="CLU_1555528_0_0_1"/>
<keyword evidence="2" id="KW-1185">Reference proteome</keyword>
<reference evidence="1 2" key="1">
    <citation type="submission" date="2014-12" db="EMBL/GenBank/DDBJ databases">
        <authorList>
            <person name="Neuveglise Cecile"/>
        </authorList>
    </citation>
    <scope>NUCLEOTIDE SEQUENCE [LARGE SCALE GENOMIC DNA]</scope>
    <source>
        <strain evidence="1 2">CBS 12615</strain>
    </source>
</reference>
<name>A0A0C7MUP7_9SACH</name>
<dbReference type="GeneID" id="34684692"/>
<dbReference type="AlphaFoldDB" id="A0A0C7MUP7"/>
<gene>
    <name evidence="1" type="ORF">LALA0_S02e10638g</name>
</gene>
<accession>A0A0C7MUP7</accession>
<dbReference type="RefSeq" id="XP_022627507.1">
    <property type="nucleotide sequence ID" value="XM_022774041.1"/>
</dbReference>
<dbReference type="Proteomes" id="UP000054304">
    <property type="component" value="Unassembled WGS sequence"/>
</dbReference>
<protein>
    <submittedName>
        <fullName evidence="1">LALA0S02e10638g1_1</fullName>
    </submittedName>
</protein>
<evidence type="ECO:0000313" key="1">
    <source>
        <dbReference type="EMBL" id="CEP61271.1"/>
    </source>
</evidence>